<dbReference type="PANTHER" id="PTHR33434:SF2">
    <property type="entry name" value="FATTY ACID-BINDING PROTEIN TM_1468"/>
    <property type="match status" value="1"/>
</dbReference>
<dbReference type="Pfam" id="PF02645">
    <property type="entry name" value="DegV"/>
    <property type="match status" value="1"/>
</dbReference>
<dbReference type="Gene3D" id="3.30.1180.10">
    <property type="match status" value="1"/>
</dbReference>
<proteinExistence type="predicted"/>
<gene>
    <name evidence="3" type="ORF">ACFFLE_00340</name>
</gene>
<protein>
    <submittedName>
        <fullName evidence="3">DegV family protein</fullName>
    </submittedName>
</protein>
<dbReference type="RefSeq" id="WP_380569166.1">
    <property type="nucleotide sequence ID" value="NZ_JBHMAH010000001.1"/>
</dbReference>
<dbReference type="EMBL" id="JBHMAH010000001">
    <property type="protein sequence ID" value="MFB9859558.1"/>
    <property type="molecule type" value="Genomic_DNA"/>
</dbReference>
<dbReference type="PROSITE" id="PS51482">
    <property type="entry name" value="DEGV"/>
    <property type="match status" value="1"/>
</dbReference>
<name>A0ABV5Z0E8_9STAP</name>
<dbReference type="Proteomes" id="UP001589740">
    <property type="component" value="Unassembled WGS sequence"/>
</dbReference>
<evidence type="ECO:0000313" key="3">
    <source>
        <dbReference type="EMBL" id="MFB9859558.1"/>
    </source>
</evidence>
<dbReference type="InterPro" id="IPR050270">
    <property type="entry name" value="DegV_domain_contain"/>
</dbReference>
<dbReference type="SUPFAM" id="SSF82549">
    <property type="entry name" value="DAK1/DegV-like"/>
    <property type="match status" value="1"/>
</dbReference>
<sequence>MKKTAIVTDSSSGVEKEYAEEHDVFVLPMSVIIDGVAYRDGVDATTEEIYDMLKQSGEGAKTSQPTIGEFMEIYEKIEMDDSFDSIIAIHASSELTGTYQSSLSASENIDKPVHVIDSRIGSYPMKQMVEHAVDSKGSDKGIEEVVKEIQGMTDHTQLYLLPKSFNQMRKSGRVSASQSMLASVLNIHLKLEFDDGRVVIGEKIRTKKKIINNVMEKLEEYVKEKSVSTIAIVYAGGIDLTEEWKERLETHLPDVKLVIEPLVTVAGVHAGHGTIGFGFTKGR</sequence>
<dbReference type="InterPro" id="IPR003797">
    <property type="entry name" value="DegV"/>
</dbReference>
<keyword evidence="4" id="KW-1185">Reference proteome</keyword>
<evidence type="ECO:0000313" key="4">
    <source>
        <dbReference type="Proteomes" id="UP001589740"/>
    </source>
</evidence>
<dbReference type="NCBIfam" id="TIGR00762">
    <property type="entry name" value="DegV"/>
    <property type="match status" value="1"/>
</dbReference>
<evidence type="ECO:0000256" key="1">
    <source>
        <dbReference type="ARBA" id="ARBA00003238"/>
    </source>
</evidence>
<organism evidence="3 4">
    <name type="scientific">Salinicoccus siamensis</name>
    <dbReference type="NCBI Taxonomy" id="381830"/>
    <lineage>
        <taxon>Bacteria</taxon>
        <taxon>Bacillati</taxon>
        <taxon>Bacillota</taxon>
        <taxon>Bacilli</taxon>
        <taxon>Bacillales</taxon>
        <taxon>Staphylococcaceae</taxon>
        <taxon>Salinicoccus</taxon>
    </lineage>
</organism>
<keyword evidence="2" id="KW-0446">Lipid-binding</keyword>
<comment type="function">
    <text evidence="1">May bind long-chain fatty acids, such as palmitate, and may play a role in lipid transport or fatty acid metabolism.</text>
</comment>
<accession>A0ABV5Z0E8</accession>
<dbReference type="Gene3D" id="3.40.50.10170">
    <property type="match status" value="1"/>
</dbReference>
<evidence type="ECO:0000256" key="2">
    <source>
        <dbReference type="ARBA" id="ARBA00023121"/>
    </source>
</evidence>
<comment type="caution">
    <text evidence="3">The sequence shown here is derived from an EMBL/GenBank/DDBJ whole genome shotgun (WGS) entry which is preliminary data.</text>
</comment>
<dbReference type="InterPro" id="IPR043168">
    <property type="entry name" value="DegV_C"/>
</dbReference>
<reference evidence="3 4" key="1">
    <citation type="submission" date="2024-09" db="EMBL/GenBank/DDBJ databases">
        <authorList>
            <person name="Sun Q."/>
            <person name="Mori K."/>
        </authorList>
    </citation>
    <scope>NUCLEOTIDE SEQUENCE [LARGE SCALE GENOMIC DNA]</scope>
    <source>
        <strain evidence="3 4">JCM 12822</strain>
    </source>
</reference>
<dbReference type="PANTHER" id="PTHR33434">
    <property type="entry name" value="DEGV DOMAIN-CONTAINING PROTEIN DR_1986-RELATED"/>
    <property type="match status" value="1"/>
</dbReference>